<accession>A0AA35SIF9</accession>
<evidence type="ECO:0000313" key="4">
    <source>
        <dbReference type="Proteomes" id="UP001174909"/>
    </source>
</evidence>
<organism evidence="3 4">
    <name type="scientific">Geodia barretti</name>
    <name type="common">Barrett's horny sponge</name>
    <dbReference type="NCBI Taxonomy" id="519541"/>
    <lineage>
        <taxon>Eukaryota</taxon>
        <taxon>Metazoa</taxon>
        <taxon>Porifera</taxon>
        <taxon>Demospongiae</taxon>
        <taxon>Heteroscleromorpha</taxon>
        <taxon>Tetractinellida</taxon>
        <taxon>Astrophorina</taxon>
        <taxon>Geodiidae</taxon>
        <taxon>Geodia</taxon>
    </lineage>
</organism>
<evidence type="ECO:0000256" key="1">
    <source>
        <dbReference type="ARBA" id="ARBA00006066"/>
    </source>
</evidence>
<dbReference type="EC" id="3.5.1.89" evidence="2"/>
<comment type="similarity">
    <text evidence="1">Belongs to the PIGL family.</text>
</comment>
<comment type="caution">
    <text evidence="3">The sequence shown here is derived from an EMBL/GenBank/DDBJ whole genome shotgun (WGS) entry which is preliminary data.</text>
</comment>
<dbReference type="GO" id="GO:0000225">
    <property type="term" value="F:N-acetylglucosaminylphosphatidylinositol deacetylase activity"/>
    <property type="evidence" value="ECO:0007669"/>
    <property type="project" value="UniProtKB-EC"/>
</dbReference>
<name>A0AA35SIF9_GEOBA</name>
<sequence length="295" mass="33339">MTERLTLMAVHAHPDDECMSTGGSLARYREEGVHTILVTATRGEEGEIVDPEMDPDEVRPKLADVRVAELEKACQHLQIGELHLLNYRDSGMAGTPANDHPDCFHQADLHEATGRLVRLMRQCRPHVVTCYNENGGYGHPDHIQVNRTTVAAFHAAGDPAQYPEDGLAPWQPQKLYYTSYPRSYILMRYEVMRSMGVESPMDRPDFDPNKVGGTADEEITTRIEVRDYLALKTEALRCHRSQIAPNWWFRRIPPEVQREKFAHECFVCVASHVPHSSPEWDLFAGLREPAGVAAS</sequence>
<dbReference type="AlphaFoldDB" id="A0AA35SIF9"/>
<dbReference type="SUPFAM" id="SSF102588">
    <property type="entry name" value="LmbE-like"/>
    <property type="match status" value="1"/>
</dbReference>
<gene>
    <name evidence="3" type="ORF">GBAR_LOCUS17396</name>
</gene>
<evidence type="ECO:0000313" key="3">
    <source>
        <dbReference type="EMBL" id="CAI8030690.1"/>
    </source>
</evidence>
<dbReference type="InterPro" id="IPR003737">
    <property type="entry name" value="GlcNAc_PI_deacetylase-related"/>
</dbReference>
<dbReference type="InterPro" id="IPR024078">
    <property type="entry name" value="LmbE-like_dom_sf"/>
</dbReference>
<evidence type="ECO:0000256" key="2">
    <source>
        <dbReference type="ARBA" id="ARBA00012176"/>
    </source>
</evidence>
<proteinExistence type="inferred from homology"/>
<reference evidence="3" key="1">
    <citation type="submission" date="2023-03" db="EMBL/GenBank/DDBJ databases">
        <authorList>
            <person name="Steffen K."/>
            <person name="Cardenas P."/>
        </authorList>
    </citation>
    <scope>NUCLEOTIDE SEQUENCE</scope>
</reference>
<dbReference type="Pfam" id="PF02585">
    <property type="entry name" value="PIG-L"/>
    <property type="match status" value="1"/>
</dbReference>
<dbReference type="Gene3D" id="3.40.50.10320">
    <property type="entry name" value="LmbE-like"/>
    <property type="match status" value="1"/>
</dbReference>
<dbReference type="PANTHER" id="PTHR12993:SF11">
    <property type="entry name" value="N-ACETYLGLUCOSAMINYL-PHOSPHATIDYLINOSITOL DE-N-ACETYLASE"/>
    <property type="match status" value="1"/>
</dbReference>
<keyword evidence="4" id="KW-1185">Reference proteome</keyword>
<dbReference type="PANTHER" id="PTHR12993">
    <property type="entry name" value="N-ACETYLGLUCOSAMINYL-PHOSPHATIDYLINOSITOL DE-N-ACETYLASE-RELATED"/>
    <property type="match status" value="1"/>
</dbReference>
<dbReference type="EMBL" id="CASHTH010002492">
    <property type="protein sequence ID" value="CAI8030690.1"/>
    <property type="molecule type" value="Genomic_DNA"/>
</dbReference>
<dbReference type="Proteomes" id="UP001174909">
    <property type="component" value="Unassembled WGS sequence"/>
</dbReference>
<protein>
    <recommendedName>
        <fullName evidence="2">N-acetylglucosaminylphosphatidylinositol deacetylase</fullName>
        <ecNumber evidence="2">3.5.1.89</ecNumber>
    </recommendedName>
</protein>